<dbReference type="GO" id="GO:0016020">
    <property type="term" value="C:membrane"/>
    <property type="evidence" value="ECO:0007669"/>
    <property type="project" value="TreeGrafter"/>
</dbReference>
<dbReference type="EMBL" id="NGMM01000001">
    <property type="protein sequence ID" value="OTP18721.1"/>
    <property type="molecule type" value="Genomic_DNA"/>
</dbReference>
<dbReference type="PANTHER" id="PTHR43798">
    <property type="entry name" value="MONOACYLGLYCEROL LIPASE"/>
    <property type="match status" value="1"/>
</dbReference>
<dbReference type="EMBL" id="CP147247">
    <property type="protein sequence ID" value="WYJ88780.1"/>
    <property type="molecule type" value="Genomic_DNA"/>
</dbReference>
<gene>
    <name evidence="4" type="ORF">A5888_000499</name>
    <name evidence="3" type="ORF">A5888_000535</name>
</gene>
<dbReference type="RefSeq" id="WP_086347679.1">
    <property type="nucleotide sequence ID" value="NZ_CP147247.1"/>
</dbReference>
<reference evidence="4" key="3">
    <citation type="submission" date="2024-03" db="EMBL/GenBank/DDBJ databases">
        <title>The Genome Sequence of Enterococcus sp. DIV0242b.</title>
        <authorList>
            <consortium name="The Broad Institute Genomics Platform"/>
            <consortium name="The Broad Institute Microbial Omics Core"/>
            <consortium name="The Broad Institute Genomic Center for Infectious Diseases"/>
            <person name="Earl A."/>
            <person name="Manson A."/>
            <person name="Gilmore M."/>
            <person name="Schwartman J."/>
            <person name="Shea T."/>
            <person name="Abouelleil A."/>
            <person name="Cao P."/>
            <person name="Chapman S."/>
            <person name="Cusick C."/>
            <person name="Young S."/>
            <person name="Neafsey D."/>
            <person name="Nusbaum C."/>
            <person name="Birren B."/>
        </authorList>
    </citation>
    <scope>NUCLEOTIDE SEQUENCE</scope>
    <source>
        <strain evidence="4">9E7_DIV0242</strain>
    </source>
</reference>
<evidence type="ECO:0000259" key="2">
    <source>
        <dbReference type="Pfam" id="PF00561"/>
    </source>
</evidence>
<dbReference type="PANTHER" id="PTHR43798:SF31">
    <property type="entry name" value="AB HYDROLASE SUPERFAMILY PROTEIN YCLE"/>
    <property type="match status" value="1"/>
</dbReference>
<feature type="domain" description="AB hydrolase-1" evidence="2">
    <location>
        <begin position="26"/>
        <end position="158"/>
    </location>
</feature>
<name>A0A242KC30_9ENTE</name>
<organism evidence="3">
    <name type="scientific">Candidatus Enterococcus clewellii</name>
    <dbReference type="NCBI Taxonomy" id="1834193"/>
    <lineage>
        <taxon>Bacteria</taxon>
        <taxon>Bacillati</taxon>
        <taxon>Bacillota</taxon>
        <taxon>Bacilli</taxon>
        <taxon>Lactobacillales</taxon>
        <taxon>Enterococcaceae</taxon>
        <taxon>Enterococcus</taxon>
    </lineage>
</organism>
<dbReference type="InterPro" id="IPR050266">
    <property type="entry name" value="AB_hydrolase_sf"/>
</dbReference>
<evidence type="ECO:0000313" key="4">
    <source>
        <dbReference type="EMBL" id="WYJ88780.1"/>
    </source>
</evidence>
<dbReference type="Pfam" id="PF00561">
    <property type="entry name" value="Abhydrolase_1"/>
    <property type="match status" value="1"/>
</dbReference>
<evidence type="ECO:0000313" key="5">
    <source>
        <dbReference type="Proteomes" id="UP000195141"/>
    </source>
</evidence>
<dbReference type="GO" id="GO:0016787">
    <property type="term" value="F:hydrolase activity"/>
    <property type="evidence" value="ECO:0007669"/>
    <property type="project" value="UniProtKB-KW"/>
</dbReference>
<dbReference type="SUPFAM" id="SSF53474">
    <property type="entry name" value="alpha/beta-Hydrolases"/>
    <property type="match status" value="1"/>
</dbReference>
<keyword evidence="5" id="KW-1185">Reference proteome</keyword>
<reference evidence="3" key="1">
    <citation type="submission" date="2017-05" db="EMBL/GenBank/DDBJ databases">
        <title>The Genome Sequence of Enterococcus sp. 9E7_DIV0242.</title>
        <authorList>
            <consortium name="The Broad Institute Genomics Platform"/>
            <consortium name="The Broad Institute Genomic Center for Infectious Diseases"/>
            <person name="Earl A."/>
            <person name="Manson A."/>
            <person name="Schwartman J."/>
            <person name="Gilmore M."/>
            <person name="Abouelleil A."/>
            <person name="Cao P."/>
            <person name="Chapman S."/>
            <person name="Cusick C."/>
            <person name="Shea T."/>
            <person name="Young S."/>
            <person name="Neafsey D."/>
            <person name="Nusbaum C."/>
            <person name="Birren B."/>
        </authorList>
    </citation>
    <scope>NUCLEOTIDE SEQUENCE [LARGE SCALE GENOMIC DNA]</scope>
    <source>
        <strain evidence="3">9E7_DIV0242</strain>
    </source>
</reference>
<proteinExistence type="predicted"/>
<reference evidence="4" key="2">
    <citation type="submission" date="2017-05" db="EMBL/GenBank/DDBJ databases">
        <authorList>
            <consortium name="The Broad Institute Genomics Platform"/>
            <consortium name="The Broad Institute Genomic Center for Infectious Diseases"/>
            <person name="Earl A."/>
            <person name="Manson A."/>
            <person name="Schwartman J."/>
            <person name="Gilmore M."/>
            <person name="Abouelleil A."/>
            <person name="Cao P."/>
            <person name="Chapman S."/>
            <person name="Cusick C."/>
            <person name="Shea T."/>
            <person name="Young S."/>
            <person name="Neafsey D."/>
            <person name="Nusbaum C."/>
            <person name="Birren B."/>
        </authorList>
    </citation>
    <scope>NUCLEOTIDE SEQUENCE</scope>
    <source>
        <strain evidence="4">9E7_DIV0242</strain>
    </source>
</reference>
<accession>A0A242KC30</accession>
<dbReference type="Proteomes" id="UP000195141">
    <property type="component" value="Chromosome"/>
</dbReference>
<dbReference type="AlphaFoldDB" id="A0A242KC30"/>
<dbReference type="InterPro" id="IPR029058">
    <property type="entry name" value="AB_hydrolase_fold"/>
</dbReference>
<keyword evidence="1" id="KW-0378">Hydrolase</keyword>
<sequence>MASEKKSITTADGSKLFYEVTGSGFPLFLLHGNGGSSEYFLYQVPVLSRFFKVYTVDLRGHGRSTNTQSTLTFNLLSDDLYLIIEKEKIHSLDILGFSDGAIIAMRFAADHPKMVRHLILNAGNTLVNGLTYMAKMGVLLEYLWFRTLGVFPRWRGRAAITALMLKDTGITSSDLQRISAKTLVIVGKRDVIRLKHSMYITDMIPNAVFVLVSGQGHLFAQKNPKLFNKHILSFLLEKQVDL</sequence>
<dbReference type="InterPro" id="IPR000073">
    <property type="entry name" value="AB_hydrolase_1"/>
</dbReference>
<protein>
    <recommendedName>
        <fullName evidence="2">AB hydrolase-1 domain-containing protein</fullName>
    </recommendedName>
</protein>
<evidence type="ECO:0000256" key="1">
    <source>
        <dbReference type="ARBA" id="ARBA00022801"/>
    </source>
</evidence>
<dbReference type="OrthoDB" id="9805423at2"/>
<evidence type="ECO:0000313" key="3">
    <source>
        <dbReference type="EMBL" id="OTP18721.1"/>
    </source>
</evidence>
<dbReference type="Gene3D" id="3.40.50.1820">
    <property type="entry name" value="alpha/beta hydrolase"/>
    <property type="match status" value="1"/>
</dbReference>